<keyword evidence="2" id="KW-1185">Reference proteome</keyword>
<evidence type="ECO:0000313" key="1">
    <source>
        <dbReference type="EMBL" id="MBB5340133.1"/>
    </source>
</evidence>
<name>A0ACC5NZX5_9BACT</name>
<comment type="caution">
    <text evidence="1">The sequence shown here is derived from an EMBL/GenBank/DDBJ whole genome shotgun (WGS) entry which is preliminary data.</text>
</comment>
<gene>
    <name evidence="1" type="ORF">HDF13_002466</name>
</gene>
<organism evidence="1 2">
    <name type="scientific">Tunturiibacter gelidiferens</name>
    <dbReference type="NCBI Taxonomy" id="3069689"/>
    <lineage>
        <taxon>Bacteria</taxon>
        <taxon>Pseudomonadati</taxon>
        <taxon>Acidobacteriota</taxon>
        <taxon>Terriglobia</taxon>
        <taxon>Terriglobales</taxon>
        <taxon>Acidobacteriaceae</taxon>
        <taxon>Tunturiibacter</taxon>
    </lineage>
</organism>
<accession>A0ACC5NZX5</accession>
<protein>
    <submittedName>
        <fullName evidence="1">Uncharacterized protein</fullName>
    </submittedName>
</protein>
<proteinExistence type="predicted"/>
<dbReference type="EMBL" id="JACHEA010000001">
    <property type="protein sequence ID" value="MBB5340133.1"/>
    <property type="molecule type" value="Genomic_DNA"/>
</dbReference>
<reference evidence="1" key="1">
    <citation type="submission" date="2020-08" db="EMBL/GenBank/DDBJ databases">
        <title>Genomic Encyclopedia of Type Strains, Phase IV (KMG-V): Genome sequencing to study the core and pangenomes of soil and plant-associated prokaryotes.</title>
        <authorList>
            <person name="Whitman W."/>
        </authorList>
    </citation>
    <scope>NUCLEOTIDE SEQUENCE</scope>
    <source>
        <strain evidence="1">M8UP15</strain>
    </source>
</reference>
<evidence type="ECO:0000313" key="2">
    <source>
        <dbReference type="Proteomes" id="UP000569005"/>
    </source>
</evidence>
<dbReference type="Proteomes" id="UP000569005">
    <property type="component" value="Unassembled WGS sequence"/>
</dbReference>
<sequence>MNCVNVEAAVLGLVKGWCKAGIKQSEFEEIDNFVGGAATEHRNANGLKVFPRRKLASQAFAFGQQFVYGQAGEINSVRMRHGPRIQDSMWLSGESWLSWGT</sequence>